<evidence type="ECO:0000313" key="3">
    <source>
        <dbReference type="Proteomes" id="UP000318313"/>
    </source>
</evidence>
<accession>A0A518I6K9</accession>
<dbReference type="Gene3D" id="3.55.50.30">
    <property type="match status" value="1"/>
</dbReference>
<dbReference type="RefSeq" id="WP_145305883.1">
    <property type="nucleotide sequence ID" value="NZ_CP037452.1"/>
</dbReference>
<protein>
    <submittedName>
        <fullName evidence="2">Uncharacterized protein</fullName>
    </submittedName>
</protein>
<keyword evidence="1" id="KW-0732">Signal</keyword>
<dbReference type="EMBL" id="CP037452">
    <property type="protein sequence ID" value="QDV48713.1"/>
    <property type="molecule type" value="Genomic_DNA"/>
</dbReference>
<proteinExistence type="predicted"/>
<gene>
    <name evidence="2" type="ORF">Enr17x_07260</name>
</gene>
<evidence type="ECO:0000313" key="2">
    <source>
        <dbReference type="EMBL" id="QDV48713.1"/>
    </source>
</evidence>
<feature type="signal peptide" evidence="1">
    <location>
        <begin position="1"/>
        <end position="28"/>
    </location>
</feature>
<evidence type="ECO:0000256" key="1">
    <source>
        <dbReference type="SAM" id="SignalP"/>
    </source>
</evidence>
<feature type="chain" id="PRO_5021949509" evidence="1">
    <location>
        <begin position="29"/>
        <end position="294"/>
    </location>
</feature>
<keyword evidence="3" id="KW-1185">Reference proteome</keyword>
<organism evidence="2 3">
    <name type="scientific">Gimesia fumaroli</name>
    <dbReference type="NCBI Taxonomy" id="2527976"/>
    <lineage>
        <taxon>Bacteria</taxon>
        <taxon>Pseudomonadati</taxon>
        <taxon>Planctomycetota</taxon>
        <taxon>Planctomycetia</taxon>
        <taxon>Planctomycetales</taxon>
        <taxon>Planctomycetaceae</taxon>
        <taxon>Gimesia</taxon>
    </lineage>
</organism>
<dbReference type="KEGG" id="gfm:Enr17x_07260"/>
<sequence length="294" mass="31183" precursor="true">MIGLFKQKMVVGSLCCLVAAGFLMVANAEEKQKVKSAQAKKPSVPAALPVLDVSVSQPAKSVAPLFFPELTKFEKQFQEQLKENVEAEFVDAPLSDVMKFYEDSTGANIVVFSNDLGEEGLTPDEPVMISLGKVSLKTALELILEPIGLTYVVDRDVVKITTILKANEMLKTRVYPVGDFGNTPEDYVALEVAILNAGLGQWRERKTSATPGQPAQAGGFGGGGGGGFFQVGGGEGFGGGFSGMGQSSSVYEEGEGGTISVVPQSKSLVISQTYRAHNAIVDLLTQLRQARAID</sequence>
<dbReference type="AlphaFoldDB" id="A0A518I6K9"/>
<reference evidence="2 3" key="1">
    <citation type="submission" date="2019-03" db="EMBL/GenBank/DDBJ databases">
        <title>Deep-cultivation of Planctomycetes and their phenomic and genomic characterization uncovers novel biology.</title>
        <authorList>
            <person name="Wiegand S."/>
            <person name="Jogler M."/>
            <person name="Boedeker C."/>
            <person name="Pinto D."/>
            <person name="Vollmers J."/>
            <person name="Rivas-Marin E."/>
            <person name="Kohn T."/>
            <person name="Peeters S.H."/>
            <person name="Heuer A."/>
            <person name="Rast P."/>
            <person name="Oberbeckmann S."/>
            <person name="Bunk B."/>
            <person name="Jeske O."/>
            <person name="Meyerdierks A."/>
            <person name="Storesund J.E."/>
            <person name="Kallscheuer N."/>
            <person name="Luecker S."/>
            <person name="Lage O.M."/>
            <person name="Pohl T."/>
            <person name="Merkel B.J."/>
            <person name="Hornburger P."/>
            <person name="Mueller R.-W."/>
            <person name="Bruemmer F."/>
            <person name="Labrenz M."/>
            <person name="Spormann A.M."/>
            <person name="Op den Camp H."/>
            <person name="Overmann J."/>
            <person name="Amann R."/>
            <person name="Jetten M.S.M."/>
            <person name="Mascher T."/>
            <person name="Medema M.H."/>
            <person name="Devos D.P."/>
            <person name="Kaster A.-K."/>
            <person name="Ovreas L."/>
            <person name="Rohde M."/>
            <person name="Galperin M.Y."/>
            <person name="Jogler C."/>
        </authorList>
    </citation>
    <scope>NUCLEOTIDE SEQUENCE [LARGE SCALE GENOMIC DNA]</scope>
    <source>
        <strain evidence="2 3">Enr17</strain>
    </source>
</reference>
<dbReference type="Proteomes" id="UP000318313">
    <property type="component" value="Chromosome"/>
</dbReference>
<dbReference type="OrthoDB" id="291047at2"/>
<name>A0A518I6K9_9PLAN</name>